<dbReference type="PANTHER" id="PTHR30344:SF1">
    <property type="entry name" value="6-PHOSPHOGLUCONOLACTONASE"/>
    <property type="match status" value="1"/>
</dbReference>
<dbReference type="Gene3D" id="2.130.10.10">
    <property type="entry name" value="YVTN repeat-like/Quinoprotein amine dehydrogenase"/>
    <property type="match status" value="2"/>
</dbReference>
<organism evidence="3 4">
    <name type="scientific">Terriglobus aquaticus</name>
    <dbReference type="NCBI Taxonomy" id="940139"/>
    <lineage>
        <taxon>Bacteria</taxon>
        <taxon>Pseudomonadati</taxon>
        <taxon>Acidobacteriota</taxon>
        <taxon>Terriglobia</taxon>
        <taxon>Terriglobales</taxon>
        <taxon>Acidobacteriaceae</taxon>
        <taxon>Terriglobus</taxon>
    </lineage>
</organism>
<comment type="caution">
    <text evidence="3">The sequence shown here is derived from an EMBL/GenBank/DDBJ whole genome shotgun (WGS) entry which is preliminary data.</text>
</comment>
<evidence type="ECO:0000256" key="1">
    <source>
        <dbReference type="ARBA" id="ARBA00005564"/>
    </source>
</evidence>
<evidence type="ECO:0000313" key="3">
    <source>
        <dbReference type="EMBL" id="MFN2974677.1"/>
    </source>
</evidence>
<evidence type="ECO:0000313" key="4">
    <source>
        <dbReference type="Proteomes" id="UP001634747"/>
    </source>
</evidence>
<dbReference type="PROSITE" id="PS51257">
    <property type="entry name" value="PROKAR_LIPOPROTEIN"/>
    <property type="match status" value="1"/>
</dbReference>
<comment type="similarity">
    <text evidence="1">Belongs to the cycloisomerase 2 family.</text>
</comment>
<proteinExistence type="inferred from homology"/>
<dbReference type="Pfam" id="PF10282">
    <property type="entry name" value="Lactonase"/>
    <property type="match status" value="1"/>
</dbReference>
<dbReference type="RefSeq" id="WP_263413763.1">
    <property type="nucleotide sequence ID" value="NZ_BAABBH010000001.1"/>
</dbReference>
<reference evidence="3 4" key="1">
    <citation type="submission" date="2024-12" db="EMBL/GenBank/DDBJ databases">
        <authorList>
            <person name="Lee Y."/>
        </authorList>
    </citation>
    <scope>NUCLEOTIDE SEQUENCE [LARGE SCALE GENOMIC DNA]</scope>
    <source>
        <strain evidence="3 4">03SUJ4</strain>
    </source>
</reference>
<dbReference type="InterPro" id="IPR015943">
    <property type="entry name" value="WD40/YVTN_repeat-like_dom_sf"/>
</dbReference>
<dbReference type="EMBL" id="JBJYXY010000001">
    <property type="protein sequence ID" value="MFN2974677.1"/>
    <property type="molecule type" value="Genomic_DNA"/>
</dbReference>
<evidence type="ECO:0000256" key="2">
    <source>
        <dbReference type="ARBA" id="ARBA00022526"/>
    </source>
</evidence>
<gene>
    <name evidence="3" type="ORF">ACK2TP_02790</name>
</gene>
<protein>
    <submittedName>
        <fullName evidence="3">Lactonase family protein</fullName>
    </submittedName>
</protein>
<dbReference type="InterPro" id="IPR050282">
    <property type="entry name" value="Cycloisomerase_2"/>
</dbReference>
<name>A0ABW9KHW3_9BACT</name>
<keyword evidence="2" id="KW-0119">Carbohydrate metabolism</keyword>
<dbReference type="Proteomes" id="UP001634747">
    <property type="component" value="Unassembled WGS sequence"/>
</dbReference>
<dbReference type="InterPro" id="IPR019405">
    <property type="entry name" value="Lactonase_7-beta_prop"/>
</dbReference>
<keyword evidence="4" id="KW-1185">Reference proteome</keyword>
<sequence>MKFSGNGRWLLACAVSIALVLGASGCGNGTIGYLWVLAGKSSSNTVGNVITAYKIDDNTGNLTEVVGSPFTAGSGGSPVYSVVVPGGRYLYTLNQLEPKASVVLYSVGGDGVLAAQQTTGTVGATPVWFDLGGTYLYVLDQVSPAVNAQGKAPACTSPTQPKNTAPCGSVEVFSVDSTTGLLTPVLNNSIKVNNVATTYFPVGPNPSRIKVVGGSVVVLNGDDTVTIFGQGAGGQLTTSANSLQILDQSASTNFTSMTTGGNFLYLTDGTHNLINQYTVTNGVLQPGQGSPYTNVVSNTTPVWTLTATDGSSSYLYVLNSGSSVANQGSGNISVFSVGSADGRLTPLAGLNGQYTTGATPVCMVNDPSNKYVYTSNADGTVTGFQRRQGVGDLQALRRGSQFTANGKPTCLVTSGITS</sequence>
<accession>A0ABW9KHW3</accession>
<dbReference type="SUPFAM" id="SSF75011">
    <property type="entry name" value="3-carboxy-cis,cis-mucoante lactonizing enzyme"/>
    <property type="match status" value="1"/>
</dbReference>
<keyword evidence="2" id="KW-0313">Glucose metabolism</keyword>
<dbReference type="PANTHER" id="PTHR30344">
    <property type="entry name" value="6-PHOSPHOGLUCONOLACTONASE-RELATED"/>
    <property type="match status" value="1"/>
</dbReference>